<accession>A0ABS9RZY5</accession>
<dbReference type="Proteomes" id="UP001202117">
    <property type="component" value="Unassembled WGS sequence"/>
</dbReference>
<dbReference type="RefSeq" id="WP_240569958.1">
    <property type="nucleotide sequence ID" value="NZ_JAKVPY010000040.1"/>
</dbReference>
<feature type="chain" id="PRO_5047370915" evidence="1">
    <location>
        <begin position="20"/>
        <end position="130"/>
    </location>
</feature>
<sequence length="130" mass="14298">MVYVLLVAVLILSAPTAQAEEAGVVFAMGGERFVLTPDCARWVDHVVTEDDRVHLRFDMPETPPCFGAFHSLLSTHQGERLTITFRGETLLEANLHTTLGPSHIVLESRHPRVAINALRYLSGLPDAEAP</sequence>
<organism evidence="2 3">
    <name type="scientific">Halomonas flagellata</name>
    <dbReference type="NCBI Taxonomy" id="2920385"/>
    <lineage>
        <taxon>Bacteria</taxon>
        <taxon>Pseudomonadati</taxon>
        <taxon>Pseudomonadota</taxon>
        <taxon>Gammaproteobacteria</taxon>
        <taxon>Oceanospirillales</taxon>
        <taxon>Halomonadaceae</taxon>
        <taxon>Halomonas</taxon>
    </lineage>
</organism>
<name>A0ABS9RZY5_9GAMM</name>
<dbReference type="EMBL" id="JAKVPY010000040">
    <property type="protein sequence ID" value="MCH4565416.1"/>
    <property type="molecule type" value="Genomic_DNA"/>
</dbReference>
<proteinExistence type="predicted"/>
<keyword evidence="3" id="KW-1185">Reference proteome</keyword>
<gene>
    <name evidence="2" type="ORF">MKP05_20155</name>
</gene>
<comment type="caution">
    <text evidence="2">The sequence shown here is derived from an EMBL/GenBank/DDBJ whole genome shotgun (WGS) entry which is preliminary data.</text>
</comment>
<protein>
    <submittedName>
        <fullName evidence="2">Uncharacterized protein</fullName>
    </submittedName>
</protein>
<evidence type="ECO:0000256" key="1">
    <source>
        <dbReference type="SAM" id="SignalP"/>
    </source>
</evidence>
<keyword evidence="1" id="KW-0732">Signal</keyword>
<evidence type="ECO:0000313" key="3">
    <source>
        <dbReference type="Proteomes" id="UP001202117"/>
    </source>
</evidence>
<evidence type="ECO:0000313" key="2">
    <source>
        <dbReference type="EMBL" id="MCH4565416.1"/>
    </source>
</evidence>
<reference evidence="2 3" key="1">
    <citation type="submission" date="2022-02" db="EMBL/GenBank/DDBJ databases">
        <title>Halomonas fukangensis sp. nov., a halophilic bacterium isolated from a bulk soil of Kalidium foliatum at Fukang.</title>
        <authorList>
            <person name="Huang Y."/>
        </authorList>
    </citation>
    <scope>NUCLEOTIDE SEQUENCE [LARGE SCALE GENOMIC DNA]</scope>
    <source>
        <strain evidence="2 3">EGI 63088</strain>
    </source>
</reference>
<feature type="signal peptide" evidence="1">
    <location>
        <begin position="1"/>
        <end position="19"/>
    </location>
</feature>